<dbReference type="PANTHER" id="PTHR13061:SF29">
    <property type="entry name" value="GAMMA CARBONIC ANHYDRASE-LIKE 1, MITOCHONDRIAL-RELATED"/>
    <property type="match status" value="1"/>
</dbReference>
<dbReference type="InterPro" id="IPR024743">
    <property type="entry name" value="Dynein_HC_stalk"/>
</dbReference>
<dbReference type="InterPro" id="IPR018247">
    <property type="entry name" value="EF_Hand_1_Ca_BS"/>
</dbReference>
<feature type="domain" description="EF-hand" evidence="2">
    <location>
        <begin position="38"/>
        <end position="70"/>
    </location>
</feature>
<dbReference type="InterPro" id="IPR011992">
    <property type="entry name" value="EF-hand-dom_pair"/>
</dbReference>
<dbReference type="PROSITE" id="PS50222">
    <property type="entry name" value="EF_HAND_2"/>
    <property type="match status" value="2"/>
</dbReference>
<evidence type="ECO:0000256" key="1">
    <source>
        <dbReference type="ARBA" id="ARBA00022837"/>
    </source>
</evidence>
<keyword evidence="1" id="KW-0106">Calcium</keyword>
<reference evidence="3 4" key="1">
    <citation type="submission" date="2024-02" db="EMBL/GenBank/DDBJ databases">
        <authorList>
            <person name="Chen Y."/>
            <person name="Shah S."/>
            <person name="Dougan E. K."/>
            <person name="Thang M."/>
            <person name="Chan C."/>
        </authorList>
    </citation>
    <scope>NUCLEOTIDE SEQUENCE [LARGE SCALE GENOMIC DNA]</scope>
</reference>
<keyword evidence="4" id="KW-1185">Reference proteome</keyword>
<dbReference type="EMBL" id="CAXAMN010004736">
    <property type="protein sequence ID" value="CAK9010789.1"/>
    <property type="molecule type" value="Genomic_DNA"/>
</dbReference>
<dbReference type="InterPro" id="IPR001451">
    <property type="entry name" value="Hexapep"/>
</dbReference>
<evidence type="ECO:0000313" key="3">
    <source>
        <dbReference type="EMBL" id="CAK9010789.1"/>
    </source>
</evidence>
<dbReference type="Gene3D" id="1.10.238.10">
    <property type="entry name" value="EF-hand"/>
    <property type="match status" value="1"/>
</dbReference>
<dbReference type="Pfam" id="PF00132">
    <property type="entry name" value="Hexapep"/>
    <property type="match status" value="1"/>
</dbReference>
<protein>
    <recommendedName>
        <fullName evidence="2">EF-hand domain-containing protein</fullName>
    </recommendedName>
</protein>
<dbReference type="SUPFAM" id="SSF47473">
    <property type="entry name" value="EF-hand"/>
    <property type="match status" value="1"/>
</dbReference>
<dbReference type="InterPro" id="IPR050484">
    <property type="entry name" value="Transf_Hexapept/Carb_Anhydrase"/>
</dbReference>
<dbReference type="InterPro" id="IPR002048">
    <property type="entry name" value="EF_hand_dom"/>
</dbReference>
<evidence type="ECO:0000313" key="4">
    <source>
        <dbReference type="Proteomes" id="UP001642484"/>
    </source>
</evidence>
<dbReference type="PROSITE" id="PS00018">
    <property type="entry name" value="EF_HAND_1"/>
    <property type="match status" value="2"/>
</dbReference>
<dbReference type="Proteomes" id="UP001642484">
    <property type="component" value="Unassembled WGS sequence"/>
</dbReference>
<dbReference type="CDD" id="cd00051">
    <property type="entry name" value="EFh"/>
    <property type="match status" value="1"/>
</dbReference>
<dbReference type="CDD" id="cd04645">
    <property type="entry name" value="LbH_gamma_CA_like"/>
    <property type="match status" value="1"/>
</dbReference>
<dbReference type="Pfam" id="PF13499">
    <property type="entry name" value="EF-hand_7"/>
    <property type="match status" value="1"/>
</dbReference>
<gene>
    <name evidence="3" type="ORF">CCMP2556_LOCUS10206</name>
</gene>
<organism evidence="3 4">
    <name type="scientific">Durusdinium trenchii</name>
    <dbReference type="NCBI Taxonomy" id="1381693"/>
    <lineage>
        <taxon>Eukaryota</taxon>
        <taxon>Sar</taxon>
        <taxon>Alveolata</taxon>
        <taxon>Dinophyceae</taxon>
        <taxon>Suessiales</taxon>
        <taxon>Symbiodiniaceae</taxon>
        <taxon>Durusdinium</taxon>
    </lineage>
</organism>
<dbReference type="SUPFAM" id="SSF51161">
    <property type="entry name" value="Trimeric LpxA-like enzymes"/>
    <property type="match status" value="1"/>
</dbReference>
<proteinExistence type="predicted"/>
<dbReference type="Pfam" id="PF12777">
    <property type="entry name" value="MT"/>
    <property type="match status" value="1"/>
</dbReference>
<name>A0ABP0J8X7_9DINO</name>
<dbReference type="InterPro" id="IPR047324">
    <property type="entry name" value="LbH_gamma_CA-like"/>
</dbReference>
<dbReference type="Gene3D" id="1.20.920.60">
    <property type="match status" value="1"/>
</dbReference>
<feature type="domain" description="EF-hand" evidence="2">
    <location>
        <begin position="1"/>
        <end position="36"/>
    </location>
</feature>
<evidence type="ECO:0000259" key="2">
    <source>
        <dbReference type="PROSITE" id="PS50222"/>
    </source>
</evidence>
<accession>A0ABP0J8X7</accession>
<dbReference type="PANTHER" id="PTHR13061">
    <property type="entry name" value="DYNACTIN SUBUNIT P25"/>
    <property type="match status" value="1"/>
</dbReference>
<dbReference type="Gene3D" id="2.160.10.10">
    <property type="entry name" value="Hexapeptide repeat proteins"/>
    <property type="match status" value="1"/>
</dbReference>
<comment type="caution">
    <text evidence="3">The sequence shown here is derived from an EMBL/GenBank/DDBJ whole genome shotgun (WGS) entry which is preliminary data.</text>
</comment>
<dbReference type="SMART" id="SM00054">
    <property type="entry name" value="EFh"/>
    <property type="match status" value="2"/>
</dbReference>
<dbReference type="InterPro" id="IPR011004">
    <property type="entry name" value="Trimer_LpxA-like_sf"/>
</dbReference>
<sequence length="434" mass="48188">MDERIITEIFRRFDRNKDGIISREELLAVFDKILPGAKDMDRLIQQMDTNHDGQIQYEEFVVWILGAGNGDAYAKDRSSLLNAHAQAAHQKVLLQRQPGSSTFRAACVGLRVERLRESQTGVKRTALFWGQLSSEQGRASLATLRSDPPRGALAVVCAAHSLLRVSSKKIHWEEAEAMLEDVDAFLMELKDYNPYRVPAYVVQSFEENLTLPYFDYKRMEERNYACACLGSWVIAAVRSWREAKQMVPVEDAALRADAAVAEVGVWFNCVLRGDDSFIEVGDRTNIQDLTMVHLDTGCPCIIGREVTVGHACILHGCTVEDEVLIGMGATILNRAVIGRGSVVGAGALVLEGMQVPPFSLVVGSPAKVKKTYKEEDRISAQRQHADSYVRKATHFRSALRYEPSSPIPRAPWGEWSVVLSGMALVLALVSVAKR</sequence>